<keyword evidence="2" id="KW-1185">Reference proteome</keyword>
<sequence>MWVLPAGGRASLGGVRGALASEDKKRTALQERETHGCCAILTQPMVTVDRGLIRDSCVQHSLSTMDTIMIGN</sequence>
<proteinExistence type="predicted"/>
<protein>
    <submittedName>
        <fullName evidence="1">Uncharacterized protein</fullName>
    </submittedName>
</protein>
<gene>
    <name evidence="1" type="ORF">KC01_LOCUS14991</name>
</gene>
<accession>A0AAV2K437</accession>
<organism evidence="1 2">
    <name type="scientific">Knipowitschia caucasica</name>
    <name type="common">Caucasian dwarf goby</name>
    <name type="synonym">Pomatoschistus caucasicus</name>
    <dbReference type="NCBI Taxonomy" id="637954"/>
    <lineage>
        <taxon>Eukaryota</taxon>
        <taxon>Metazoa</taxon>
        <taxon>Chordata</taxon>
        <taxon>Craniata</taxon>
        <taxon>Vertebrata</taxon>
        <taxon>Euteleostomi</taxon>
        <taxon>Actinopterygii</taxon>
        <taxon>Neopterygii</taxon>
        <taxon>Teleostei</taxon>
        <taxon>Neoteleostei</taxon>
        <taxon>Acanthomorphata</taxon>
        <taxon>Gobiaria</taxon>
        <taxon>Gobiiformes</taxon>
        <taxon>Gobioidei</taxon>
        <taxon>Gobiidae</taxon>
        <taxon>Gobiinae</taxon>
        <taxon>Knipowitschia</taxon>
    </lineage>
</organism>
<name>A0AAV2K437_KNICA</name>
<reference evidence="1 2" key="1">
    <citation type="submission" date="2024-04" db="EMBL/GenBank/DDBJ databases">
        <authorList>
            <person name="Waldvogel A.-M."/>
            <person name="Schoenle A."/>
        </authorList>
    </citation>
    <scope>NUCLEOTIDE SEQUENCE [LARGE SCALE GENOMIC DNA]</scope>
</reference>
<dbReference type="EMBL" id="OZ035838">
    <property type="protein sequence ID" value="CAL1584698.1"/>
    <property type="molecule type" value="Genomic_DNA"/>
</dbReference>
<evidence type="ECO:0000313" key="2">
    <source>
        <dbReference type="Proteomes" id="UP001497482"/>
    </source>
</evidence>
<evidence type="ECO:0000313" key="1">
    <source>
        <dbReference type="EMBL" id="CAL1584698.1"/>
    </source>
</evidence>
<dbReference type="AlphaFoldDB" id="A0AAV2K437"/>
<dbReference type="Proteomes" id="UP001497482">
    <property type="component" value="Chromosome 16"/>
</dbReference>